<gene>
    <name evidence="2" type="primary">Acey_s0008.g186</name>
    <name evidence="2" type="ORF">Y032_0008g186</name>
</gene>
<evidence type="ECO:0000313" key="3">
    <source>
        <dbReference type="Proteomes" id="UP000024635"/>
    </source>
</evidence>
<evidence type="ECO:0000256" key="1">
    <source>
        <dbReference type="SAM" id="MobiDB-lite"/>
    </source>
</evidence>
<sequence>MNTPRRAMKFKDRQKRPRIELQESPSSATEFDLAAEHLINNEDLPLNLRTVIGYLMEKVKQLDVVLDKNRELVVESQHIANEVISLRSENKSLNIALGQENVRLPSTVGLF</sequence>
<organism evidence="2 3">
    <name type="scientific">Ancylostoma ceylanicum</name>
    <dbReference type="NCBI Taxonomy" id="53326"/>
    <lineage>
        <taxon>Eukaryota</taxon>
        <taxon>Metazoa</taxon>
        <taxon>Ecdysozoa</taxon>
        <taxon>Nematoda</taxon>
        <taxon>Chromadorea</taxon>
        <taxon>Rhabditida</taxon>
        <taxon>Rhabditina</taxon>
        <taxon>Rhabditomorpha</taxon>
        <taxon>Strongyloidea</taxon>
        <taxon>Ancylostomatidae</taxon>
        <taxon>Ancylostomatinae</taxon>
        <taxon>Ancylostoma</taxon>
    </lineage>
</organism>
<feature type="compositionally biased region" description="Basic residues" evidence="1">
    <location>
        <begin position="1"/>
        <end position="16"/>
    </location>
</feature>
<comment type="caution">
    <text evidence="2">The sequence shown here is derived from an EMBL/GenBank/DDBJ whole genome shotgun (WGS) entry which is preliminary data.</text>
</comment>
<evidence type="ECO:0000313" key="2">
    <source>
        <dbReference type="EMBL" id="EYC27792.1"/>
    </source>
</evidence>
<protein>
    <submittedName>
        <fullName evidence="2">Uncharacterized protein</fullName>
    </submittedName>
</protein>
<accession>A0A016VL86</accession>
<proteinExistence type="predicted"/>
<dbReference type="Proteomes" id="UP000024635">
    <property type="component" value="Unassembled WGS sequence"/>
</dbReference>
<dbReference type="AlphaFoldDB" id="A0A016VL86"/>
<name>A0A016VL86_9BILA</name>
<reference evidence="3" key="1">
    <citation type="journal article" date="2015" name="Nat. Genet.">
        <title>The genome and transcriptome of the zoonotic hookworm Ancylostoma ceylanicum identify infection-specific gene families.</title>
        <authorList>
            <person name="Schwarz E.M."/>
            <person name="Hu Y."/>
            <person name="Antoshechkin I."/>
            <person name="Miller M.M."/>
            <person name="Sternberg P.W."/>
            <person name="Aroian R.V."/>
        </authorList>
    </citation>
    <scope>NUCLEOTIDE SEQUENCE</scope>
    <source>
        <strain evidence="3">HY135</strain>
    </source>
</reference>
<dbReference type="OrthoDB" id="7477315at2759"/>
<keyword evidence="3" id="KW-1185">Reference proteome</keyword>
<feature type="region of interest" description="Disordered" evidence="1">
    <location>
        <begin position="1"/>
        <end position="27"/>
    </location>
</feature>
<dbReference type="EMBL" id="JARK01001344">
    <property type="protein sequence ID" value="EYC27792.1"/>
    <property type="molecule type" value="Genomic_DNA"/>
</dbReference>